<gene>
    <name evidence="1" type="ORF">GSCOC_T00017386001</name>
</gene>
<dbReference type="Proteomes" id="UP000295252">
    <property type="component" value="Chromosome XI"/>
</dbReference>
<reference evidence="2" key="1">
    <citation type="journal article" date="2014" name="Science">
        <title>The coffee genome provides insight into the convergent evolution of caffeine biosynthesis.</title>
        <authorList>
            <person name="Denoeud F."/>
            <person name="Carretero-Paulet L."/>
            <person name="Dereeper A."/>
            <person name="Droc G."/>
            <person name="Guyot R."/>
            <person name="Pietrella M."/>
            <person name="Zheng C."/>
            <person name="Alberti A."/>
            <person name="Anthony F."/>
            <person name="Aprea G."/>
            <person name="Aury J.M."/>
            <person name="Bento P."/>
            <person name="Bernard M."/>
            <person name="Bocs S."/>
            <person name="Campa C."/>
            <person name="Cenci A."/>
            <person name="Combes M.C."/>
            <person name="Crouzillat D."/>
            <person name="Da Silva C."/>
            <person name="Daddiego L."/>
            <person name="De Bellis F."/>
            <person name="Dussert S."/>
            <person name="Garsmeur O."/>
            <person name="Gayraud T."/>
            <person name="Guignon V."/>
            <person name="Jahn K."/>
            <person name="Jamilloux V."/>
            <person name="Joet T."/>
            <person name="Labadie K."/>
            <person name="Lan T."/>
            <person name="Leclercq J."/>
            <person name="Lepelley M."/>
            <person name="Leroy T."/>
            <person name="Li L.T."/>
            <person name="Librado P."/>
            <person name="Lopez L."/>
            <person name="Munoz A."/>
            <person name="Noel B."/>
            <person name="Pallavicini A."/>
            <person name="Perrotta G."/>
            <person name="Poncet V."/>
            <person name="Pot D."/>
            <person name="Priyono X."/>
            <person name="Rigoreau M."/>
            <person name="Rouard M."/>
            <person name="Rozas J."/>
            <person name="Tranchant-Dubreuil C."/>
            <person name="VanBuren R."/>
            <person name="Zhang Q."/>
            <person name="Andrade A.C."/>
            <person name="Argout X."/>
            <person name="Bertrand B."/>
            <person name="de Kochko A."/>
            <person name="Graziosi G."/>
            <person name="Henry R.J."/>
            <person name="Jayarama X."/>
            <person name="Ming R."/>
            <person name="Nagai C."/>
            <person name="Rounsley S."/>
            <person name="Sankoff D."/>
            <person name="Giuliano G."/>
            <person name="Albert V.A."/>
            <person name="Wincker P."/>
            <person name="Lashermes P."/>
        </authorList>
    </citation>
    <scope>NUCLEOTIDE SEQUENCE [LARGE SCALE GENOMIC DNA]</scope>
    <source>
        <strain evidence="2">cv. DH200-94</strain>
    </source>
</reference>
<dbReference type="OrthoDB" id="671858at2759"/>
<dbReference type="PANTHER" id="PTHR34570:SF19">
    <property type="match status" value="1"/>
</dbReference>
<dbReference type="PhylomeDB" id="A0A068U904"/>
<dbReference type="PANTHER" id="PTHR34570">
    <property type="entry name" value="OS03G0593100 PROTEIN"/>
    <property type="match status" value="1"/>
</dbReference>
<dbReference type="FunCoup" id="A0A068U904">
    <property type="interactions" value="112"/>
</dbReference>
<organism evidence="1 2">
    <name type="scientific">Coffea canephora</name>
    <name type="common">Robusta coffee</name>
    <dbReference type="NCBI Taxonomy" id="49390"/>
    <lineage>
        <taxon>Eukaryota</taxon>
        <taxon>Viridiplantae</taxon>
        <taxon>Streptophyta</taxon>
        <taxon>Embryophyta</taxon>
        <taxon>Tracheophyta</taxon>
        <taxon>Spermatophyta</taxon>
        <taxon>Magnoliopsida</taxon>
        <taxon>eudicotyledons</taxon>
        <taxon>Gunneridae</taxon>
        <taxon>Pentapetalae</taxon>
        <taxon>asterids</taxon>
        <taxon>lamiids</taxon>
        <taxon>Gentianales</taxon>
        <taxon>Rubiaceae</taxon>
        <taxon>Ixoroideae</taxon>
        <taxon>Gardenieae complex</taxon>
        <taxon>Bertiereae - Coffeeae clade</taxon>
        <taxon>Coffeeae</taxon>
        <taxon>Coffea</taxon>
    </lineage>
</organism>
<accession>A0A068U904</accession>
<dbReference type="EMBL" id="HG739096">
    <property type="protein sequence ID" value="CDP04093.1"/>
    <property type="molecule type" value="Genomic_DNA"/>
</dbReference>
<sequence>MGRPNRQNRDTAIVGPSIVLLQERFKKLGRIKERREQRRQTLKMVFSEPQRILQSNCRSYNSFTDHELNLYLPSRPAFDEDPLSLGFTLSNEHAEYGALKKAQPSFSALWSYDERVVNTPQMYDKNSDVDTSLHL</sequence>
<dbReference type="InParanoid" id="A0A068U904"/>
<dbReference type="AlphaFoldDB" id="A0A068U904"/>
<dbReference type="Gramene" id="CDP04093">
    <property type="protein sequence ID" value="CDP04093"/>
    <property type="gene ID" value="GSCOC_T00017386001"/>
</dbReference>
<protein>
    <submittedName>
        <fullName evidence="1">Uncharacterized protein</fullName>
    </submittedName>
</protein>
<evidence type="ECO:0000313" key="1">
    <source>
        <dbReference type="EMBL" id="CDP04093.1"/>
    </source>
</evidence>
<evidence type="ECO:0000313" key="2">
    <source>
        <dbReference type="Proteomes" id="UP000295252"/>
    </source>
</evidence>
<proteinExistence type="predicted"/>
<name>A0A068U904_COFCA</name>
<keyword evidence="2" id="KW-1185">Reference proteome</keyword>